<sequence length="812" mass="88392">MHHASSGRIGGTGEGAVVLRAHQHRAVDAILAGVRDGERCCLVSACGTGKTLTSADVSRQVAPADGVLCLVPTVELLAQTVREWAGYLGRSAGRVIAVCNEYEVRHAGWGAAAALTGLDVLVTTNPGRLAAELVGRVTVVSTYASLPVIQAAHATHGAPAWRLVVIDEAHRTAGREGKAWAAVHHDYAVPAAKRLYMTATPRIVTGKGPTISMDDEKIFGPVAHRLTFAEAIELRLLADYRLVVGVVTDAELAALTDRTVFTVDGRSVPARMLAAQIALGRAIGEYGLRRVISYHNRVAAATRFAITLPAALSLLPQAERGGRAVAAWSVSGRSTPQHRRLVLDNLRDPGDRTVLAANAKVFGEGIDVPALDGVMFVDPRMSTVDAVQGVGRGLRIGDDPDKVATILVPVLTTEDDLAAERFDAGWEAVWQLVRALRAHDERIDTRLERVMTVSRSKAAAAASRELPWLAVTGAPVPANFADRVQLKAARILDGGAWQESYEAAAAFYAEHGHLQPPDHVQHRTPSGYPLGKWLNEQRNRYRQGLLTPERVALLEQIAMVWDPEDAAWQTHFNDLRAWRTEHGDATPPPPLRNWLTRQRVAYQSGRLTPERTTALQSLGVDLTPKETGWKLGLDHARQYRAKHGDLHVPGGWQAPDGYKLGPWIARQRDLHRSGRLAAERVAALDALGMIWDANEHRWQEGLTHARAYHATHGDLHVLKTYVAPGGFRLGTWVDFHRQRHAAGRLSADRTQTLERLGVNWYRNAARTEPSTPPTTPSTAPVAPVVHFTEPPKPPEPWTAPATPAVLFLPPTT</sequence>
<dbReference type="InterPro" id="IPR005114">
    <property type="entry name" value="Helicase_assoc"/>
</dbReference>
<dbReference type="SUPFAM" id="SSF52540">
    <property type="entry name" value="P-loop containing nucleoside triphosphate hydrolases"/>
    <property type="match status" value="1"/>
</dbReference>
<feature type="domain" description="Helicase ATP-binding" evidence="1">
    <location>
        <begin position="31"/>
        <end position="219"/>
    </location>
</feature>
<organism evidence="2 3">
    <name type="scientific">Phytohabitans kaempferiae</name>
    <dbReference type="NCBI Taxonomy" id="1620943"/>
    <lineage>
        <taxon>Bacteria</taxon>
        <taxon>Bacillati</taxon>
        <taxon>Actinomycetota</taxon>
        <taxon>Actinomycetes</taxon>
        <taxon>Micromonosporales</taxon>
        <taxon>Micromonosporaceae</taxon>
    </lineage>
</organism>
<dbReference type="InterPro" id="IPR014001">
    <property type="entry name" value="Helicase_ATP-bd"/>
</dbReference>
<dbReference type="PANTHER" id="PTHR33418:SF1">
    <property type="entry name" value="HELICASE-ASSOCIATED DOMAIN-CONTAINING PROTEIN"/>
    <property type="match status" value="1"/>
</dbReference>
<dbReference type="CDD" id="cd18785">
    <property type="entry name" value="SF2_C"/>
    <property type="match status" value="1"/>
</dbReference>
<dbReference type="Pfam" id="PF04851">
    <property type="entry name" value="ResIII"/>
    <property type="match status" value="1"/>
</dbReference>
<name>A0ABV6MBI2_9ACTN</name>
<dbReference type="Gene3D" id="6.10.140.530">
    <property type="match status" value="4"/>
</dbReference>
<dbReference type="Proteomes" id="UP001589867">
    <property type="component" value="Unassembled WGS sequence"/>
</dbReference>
<dbReference type="InterPro" id="IPR001650">
    <property type="entry name" value="Helicase_C-like"/>
</dbReference>
<evidence type="ECO:0000313" key="2">
    <source>
        <dbReference type="EMBL" id="MFC0532092.1"/>
    </source>
</evidence>
<protein>
    <submittedName>
        <fullName evidence="2">Helicase associated domain protein</fullName>
    </submittedName>
</protein>
<dbReference type="SMART" id="SM00487">
    <property type="entry name" value="DEXDc"/>
    <property type="match status" value="1"/>
</dbReference>
<reference evidence="2 3" key="1">
    <citation type="submission" date="2024-09" db="EMBL/GenBank/DDBJ databases">
        <authorList>
            <person name="Sun Q."/>
            <person name="Mori K."/>
        </authorList>
    </citation>
    <scope>NUCLEOTIDE SEQUENCE [LARGE SCALE GENOMIC DNA]</scope>
    <source>
        <strain evidence="2 3">TBRC 3947</strain>
    </source>
</reference>
<gene>
    <name evidence="2" type="ORF">ACFFIA_31020</name>
</gene>
<dbReference type="PROSITE" id="PS51192">
    <property type="entry name" value="HELICASE_ATP_BIND_1"/>
    <property type="match status" value="1"/>
</dbReference>
<dbReference type="Pfam" id="PF00271">
    <property type="entry name" value="Helicase_C"/>
    <property type="match status" value="1"/>
</dbReference>
<dbReference type="InterPro" id="IPR006935">
    <property type="entry name" value="Helicase/UvrB_N"/>
</dbReference>
<evidence type="ECO:0000259" key="1">
    <source>
        <dbReference type="PROSITE" id="PS51192"/>
    </source>
</evidence>
<evidence type="ECO:0000313" key="3">
    <source>
        <dbReference type="Proteomes" id="UP001589867"/>
    </source>
</evidence>
<dbReference type="SMART" id="SM00490">
    <property type="entry name" value="HELICc"/>
    <property type="match status" value="1"/>
</dbReference>
<dbReference type="PANTHER" id="PTHR33418">
    <property type="entry name" value="HELICASE-ASSOCIATED"/>
    <property type="match status" value="1"/>
</dbReference>
<dbReference type="EMBL" id="JBHLUH010000064">
    <property type="protein sequence ID" value="MFC0532092.1"/>
    <property type="molecule type" value="Genomic_DNA"/>
</dbReference>
<accession>A0ABV6MBI2</accession>
<dbReference type="Gene3D" id="3.40.50.300">
    <property type="entry name" value="P-loop containing nucleotide triphosphate hydrolases"/>
    <property type="match status" value="2"/>
</dbReference>
<dbReference type="Pfam" id="PF03457">
    <property type="entry name" value="HA"/>
    <property type="match status" value="4"/>
</dbReference>
<proteinExistence type="predicted"/>
<dbReference type="InterPro" id="IPR027417">
    <property type="entry name" value="P-loop_NTPase"/>
</dbReference>
<comment type="caution">
    <text evidence="2">The sequence shown here is derived from an EMBL/GenBank/DDBJ whole genome shotgun (WGS) entry which is preliminary data.</text>
</comment>
<keyword evidence="3" id="KW-1185">Reference proteome</keyword>